<name>A0A835DE05_TETSI</name>
<dbReference type="Proteomes" id="UP000655225">
    <property type="component" value="Unassembled WGS sequence"/>
</dbReference>
<proteinExistence type="predicted"/>
<evidence type="ECO:0000313" key="1">
    <source>
        <dbReference type="EMBL" id="KAF8400878.1"/>
    </source>
</evidence>
<reference evidence="1 2" key="1">
    <citation type="submission" date="2020-04" db="EMBL/GenBank/DDBJ databases">
        <title>Plant Genome Project.</title>
        <authorList>
            <person name="Zhang R.-G."/>
        </authorList>
    </citation>
    <scope>NUCLEOTIDE SEQUENCE [LARGE SCALE GENOMIC DNA]</scope>
    <source>
        <strain evidence="1">YNK0</strain>
        <tissue evidence="1">Leaf</tissue>
    </source>
</reference>
<keyword evidence="2" id="KW-1185">Reference proteome</keyword>
<dbReference type="OMA" id="CCSIETE"/>
<sequence length="105" mass="11871">MAHLCCSIDMEPRTLNQGELNNAREEAVDIVQKMEMNEGSNIFIEGLRPVVSIKGMGQKVERRDELHTLVENKESAHVIERPCICSCASTYPEKEKLREPLSAPF</sequence>
<comment type="caution">
    <text evidence="1">The sequence shown here is derived from an EMBL/GenBank/DDBJ whole genome shotgun (WGS) entry which is preliminary data.</text>
</comment>
<dbReference type="EMBL" id="JABCRI010000009">
    <property type="protein sequence ID" value="KAF8400878.1"/>
    <property type="molecule type" value="Genomic_DNA"/>
</dbReference>
<dbReference type="AlphaFoldDB" id="A0A835DE05"/>
<organism evidence="1 2">
    <name type="scientific">Tetracentron sinense</name>
    <name type="common">Spur-leaf</name>
    <dbReference type="NCBI Taxonomy" id="13715"/>
    <lineage>
        <taxon>Eukaryota</taxon>
        <taxon>Viridiplantae</taxon>
        <taxon>Streptophyta</taxon>
        <taxon>Embryophyta</taxon>
        <taxon>Tracheophyta</taxon>
        <taxon>Spermatophyta</taxon>
        <taxon>Magnoliopsida</taxon>
        <taxon>Trochodendrales</taxon>
        <taxon>Trochodendraceae</taxon>
        <taxon>Tetracentron</taxon>
    </lineage>
</organism>
<evidence type="ECO:0000313" key="2">
    <source>
        <dbReference type="Proteomes" id="UP000655225"/>
    </source>
</evidence>
<gene>
    <name evidence="1" type="ORF">HHK36_014181</name>
</gene>
<dbReference type="PANTHER" id="PTHR34808">
    <property type="entry name" value="EXPRESSED PROTEIN"/>
    <property type="match status" value="1"/>
</dbReference>
<protein>
    <submittedName>
        <fullName evidence="1">Uncharacterized protein</fullName>
    </submittedName>
</protein>
<dbReference type="PANTHER" id="PTHR34808:SF5">
    <property type="entry name" value="SMP DOMAIN-CONTAINING PROTEIN"/>
    <property type="match status" value="1"/>
</dbReference>
<dbReference type="OrthoDB" id="1719804at2759"/>
<accession>A0A835DE05</accession>